<dbReference type="InterPro" id="IPR020904">
    <property type="entry name" value="Sc_DH/Rdtase_CS"/>
</dbReference>
<dbReference type="PRINTS" id="PR00080">
    <property type="entry name" value="SDRFAMILY"/>
</dbReference>
<keyword evidence="6" id="KW-1185">Reference proteome</keyword>
<dbReference type="InterPro" id="IPR036291">
    <property type="entry name" value="NAD(P)-bd_dom_sf"/>
</dbReference>
<evidence type="ECO:0000256" key="4">
    <source>
        <dbReference type="RuleBase" id="RU000363"/>
    </source>
</evidence>
<dbReference type="PANTHER" id="PTHR43180:SF33">
    <property type="entry name" value="15-HYDROXYPROSTAGLANDIN DEHYDROGENASE [NAD(+)]-LIKE"/>
    <property type="match status" value="1"/>
</dbReference>
<reference evidence="5 6" key="1">
    <citation type="submission" date="2024-01" db="EMBL/GenBank/DDBJ databases">
        <authorList>
            <person name="Allen C."/>
            <person name="Tagirdzhanova G."/>
        </authorList>
    </citation>
    <scope>NUCLEOTIDE SEQUENCE [LARGE SCALE GENOMIC DNA]</scope>
</reference>
<gene>
    <name evidence="5" type="ORF">SEUCBS140593_000797</name>
</gene>
<dbReference type="Pfam" id="PF00106">
    <property type="entry name" value="adh_short"/>
    <property type="match status" value="1"/>
</dbReference>
<dbReference type="PRINTS" id="PR00081">
    <property type="entry name" value="GDHRDH"/>
</dbReference>
<dbReference type="InterPro" id="IPR002347">
    <property type="entry name" value="SDR_fam"/>
</dbReference>
<keyword evidence="2" id="KW-0521">NADP</keyword>
<proteinExistence type="inferred from homology"/>
<comment type="similarity">
    <text evidence="1 4">Belongs to the short-chain dehydrogenases/reductases (SDR) family.</text>
</comment>
<evidence type="ECO:0000313" key="5">
    <source>
        <dbReference type="EMBL" id="CAK7210332.1"/>
    </source>
</evidence>
<dbReference type="EMBL" id="CAWUHD010000004">
    <property type="protein sequence ID" value="CAK7210332.1"/>
    <property type="molecule type" value="Genomic_DNA"/>
</dbReference>
<dbReference type="Proteomes" id="UP001642482">
    <property type="component" value="Unassembled WGS sequence"/>
</dbReference>
<sequence length="294" mass="32098">MTSVDIPADLPLFNEAKDKVIILTGGSTGIGAETVRRLHGLGAFVNFLDVDRTNGEALSKELGDNVRFYPGSVTVWADQLHVFEDVVARHGHVDIVFANAGIDDVVEDLLEDAVDEAGKLKEPTLVVLDVTLRGVLLTSKLAISFFRRQNSPGSLVITGSAASYLDTAGIPVYNAAKHGVLGLVRSLRDQLAAEPAEIRVNLVAPAFVQTKFTAHVLHLWQRDNLPINQPSDIANALLFLALNKDYHGRSIYAAAGKFTEIETSIEQTRATWLGQQNEDWIQQRKANGIRLGRQ</sequence>
<accession>A0ABP0ASU3</accession>
<dbReference type="Gene3D" id="3.40.50.720">
    <property type="entry name" value="NAD(P)-binding Rossmann-like Domain"/>
    <property type="match status" value="1"/>
</dbReference>
<keyword evidence="3" id="KW-0560">Oxidoreductase</keyword>
<evidence type="ECO:0000313" key="6">
    <source>
        <dbReference type="Proteomes" id="UP001642482"/>
    </source>
</evidence>
<dbReference type="SUPFAM" id="SSF51735">
    <property type="entry name" value="NAD(P)-binding Rossmann-fold domains"/>
    <property type="match status" value="1"/>
</dbReference>
<dbReference type="PANTHER" id="PTHR43180">
    <property type="entry name" value="3-OXOACYL-(ACYL-CARRIER-PROTEIN) REDUCTASE (AFU_ORTHOLOGUE AFUA_6G11210)"/>
    <property type="match status" value="1"/>
</dbReference>
<comment type="caution">
    <text evidence="5">The sequence shown here is derived from an EMBL/GenBank/DDBJ whole genome shotgun (WGS) entry which is preliminary data.</text>
</comment>
<evidence type="ECO:0000256" key="3">
    <source>
        <dbReference type="ARBA" id="ARBA00023002"/>
    </source>
</evidence>
<evidence type="ECO:0000256" key="1">
    <source>
        <dbReference type="ARBA" id="ARBA00006484"/>
    </source>
</evidence>
<dbReference type="PROSITE" id="PS00061">
    <property type="entry name" value="ADH_SHORT"/>
    <property type="match status" value="1"/>
</dbReference>
<evidence type="ECO:0000256" key="2">
    <source>
        <dbReference type="ARBA" id="ARBA00022857"/>
    </source>
</evidence>
<name>A0ABP0ASU3_9PEZI</name>
<organism evidence="5 6">
    <name type="scientific">Sporothrix eucalyptigena</name>
    <dbReference type="NCBI Taxonomy" id="1812306"/>
    <lineage>
        <taxon>Eukaryota</taxon>
        <taxon>Fungi</taxon>
        <taxon>Dikarya</taxon>
        <taxon>Ascomycota</taxon>
        <taxon>Pezizomycotina</taxon>
        <taxon>Sordariomycetes</taxon>
        <taxon>Sordariomycetidae</taxon>
        <taxon>Ophiostomatales</taxon>
        <taxon>Ophiostomataceae</taxon>
        <taxon>Sporothrix</taxon>
    </lineage>
</organism>
<protein>
    <submittedName>
        <fullName evidence="5">Uncharacterized protein</fullName>
    </submittedName>
</protein>